<dbReference type="PROSITE" id="PS50109">
    <property type="entry name" value="HIS_KIN"/>
    <property type="match status" value="1"/>
</dbReference>
<evidence type="ECO:0000256" key="4">
    <source>
        <dbReference type="ARBA" id="ARBA00022679"/>
    </source>
</evidence>
<dbReference type="SMART" id="SM00086">
    <property type="entry name" value="PAC"/>
    <property type="match status" value="3"/>
</dbReference>
<dbReference type="Gene3D" id="1.10.287.130">
    <property type="match status" value="1"/>
</dbReference>
<dbReference type="RefSeq" id="WP_170251909.1">
    <property type="nucleotide sequence ID" value="NZ_VNHU01000015.1"/>
</dbReference>
<feature type="domain" description="PAC" evidence="7">
    <location>
        <begin position="446"/>
        <end position="498"/>
    </location>
</feature>
<dbReference type="EC" id="2.7.13.3" evidence="2"/>
<dbReference type="InterPro" id="IPR036890">
    <property type="entry name" value="HATPase_C_sf"/>
</dbReference>
<dbReference type="InterPro" id="IPR035965">
    <property type="entry name" value="PAS-like_dom_sf"/>
</dbReference>
<evidence type="ECO:0000259" key="7">
    <source>
        <dbReference type="PROSITE" id="PS50113"/>
    </source>
</evidence>
<dbReference type="Gene3D" id="3.30.450.20">
    <property type="entry name" value="PAS domain"/>
    <property type="match status" value="3"/>
</dbReference>
<evidence type="ECO:0000256" key="5">
    <source>
        <dbReference type="ARBA" id="ARBA00022777"/>
    </source>
</evidence>
<proteinExistence type="predicted"/>
<name>A0A5S5BWG7_9FLAO</name>
<dbReference type="InterPro" id="IPR003661">
    <property type="entry name" value="HisK_dim/P_dom"/>
</dbReference>
<organism evidence="8 9">
    <name type="scientific">Aquimarina intermedia</name>
    <dbReference type="NCBI Taxonomy" id="350814"/>
    <lineage>
        <taxon>Bacteria</taxon>
        <taxon>Pseudomonadati</taxon>
        <taxon>Bacteroidota</taxon>
        <taxon>Flavobacteriia</taxon>
        <taxon>Flavobacteriales</taxon>
        <taxon>Flavobacteriaceae</taxon>
        <taxon>Aquimarina</taxon>
    </lineage>
</organism>
<dbReference type="SUPFAM" id="SSF55785">
    <property type="entry name" value="PYP-like sensor domain (PAS domain)"/>
    <property type="match status" value="3"/>
</dbReference>
<dbReference type="PRINTS" id="PR00344">
    <property type="entry name" value="BCTRLSENSOR"/>
</dbReference>
<evidence type="ECO:0000256" key="1">
    <source>
        <dbReference type="ARBA" id="ARBA00000085"/>
    </source>
</evidence>
<comment type="caution">
    <text evidence="8">The sequence shown here is derived from an EMBL/GenBank/DDBJ whole genome shotgun (WGS) entry which is preliminary data.</text>
</comment>
<dbReference type="Pfam" id="PF00512">
    <property type="entry name" value="HisKA"/>
    <property type="match status" value="1"/>
</dbReference>
<gene>
    <name evidence="8" type="ORF">BD809_11528</name>
</gene>
<dbReference type="Pfam" id="PF13426">
    <property type="entry name" value="PAS_9"/>
    <property type="match status" value="1"/>
</dbReference>
<feature type="domain" description="Histidine kinase" evidence="6">
    <location>
        <begin position="516"/>
        <end position="733"/>
    </location>
</feature>
<dbReference type="InterPro" id="IPR000700">
    <property type="entry name" value="PAS-assoc_C"/>
</dbReference>
<dbReference type="PROSITE" id="PS50113">
    <property type="entry name" value="PAC"/>
    <property type="match status" value="1"/>
</dbReference>
<keyword evidence="4" id="KW-0808">Transferase</keyword>
<protein>
    <recommendedName>
        <fullName evidence="2">histidine kinase</fullName>
        <ecNumber evidence="2">2.7.13.3</ecNumber>
    </recommendedName>
</protein>
<dbReference type="Gene3D" id="3.30.565.10">
    <property type="entry name" value="Histidine kinase-like ATPase, C-terminal domain"/>
    <property type="match status" value="1"/>
</dbReference>
<keyword evidence="3" id="KW-0597">Phosphoprotein</keyword>
<dbReference type="Proteomes" id="UP000324376">
    <property type="component" value="Unassembled WGS sequence"/>
</dbReference>
<dbReference type="InterPro" id="IPR001610">
    <property type="entry name" value="PAC"/>
</dbReference>
<dbReference type="PANTHER" id="PTHR43047:SF72">
    <property type="entry name" value="OSMOSENSING HISTIDINE PROTEIN KINASE SLN1"/>
    <property type="match status" value="1"/>
</dbReference>
<dbReference type="PANTHER" id="PTHR43047">
    <property type="entry name" value="TWO-COMPONENT HISTIDINE PROTEIN KINASE"/>
    <property type="match status" value="1"/>
</dbReference>
<evidence type="ECO:0000313" key="9">
    <source>
        <dbReference type="Proteomes" id="UP000324376"/>
    </source>
</evidence>
<reference evidence="8 9" key="1">
    <citation type="submission" date="2019-07" db="EMBL/GenBank/DDBJ databases">
        <title>Genomic Encyclopedia of Archaeal and Bacterial Type Strains, Phase II (KMG-II): from individual species to whole genera.</title>
        <authorList>
            <person name="Goeker M."/>
        </authorList>
    </citation>
    <scope>NUCLEOTIDE SEQUENCE [LARGE SCALE GENOMIC DNA]</scope>
    <source>
        <strain evidence="8 9">DSM 17527</strain>
    </source>
</reference>
<dbReference type="NCBIfam" id="TIGR00229">
    <property type="entry name" value="sensory_box"/>
    <property type="match status" value="2"/>
</dbReference>
<dbReference type="InterPro" id="IPR004358">
    <property type="entry name" value="Sig_transdc_His_kin-like_C"/>
</dbReference>
<dbReference type="InterPro" id="IPR013655">
    <property type="entry name" value="PAS_fold_3"/>
</dbReference>
<dbReference type="InterPro" id="IPR036097">
    <property type="entry name" value="HisK_dim/P_sf"/>
</dbReference>
<dbReference type="SMART" id="SM00091">
    <property type="entry name" value="PAS"/>
    <property type="match status" value="4"/>
</dbReference>
<dbReference type="Pfam" id="PF02518">
    <property type="entry name" value="HATPase_c"/>
    <property type="match status" value="1"/>
</dbReference>
<sequence length="733" mass="84783">MPLASEKFRLIPEKTSLFLLVLKTNGKVLYYNNAFECFLSNIELSEESNIKNWIVDEDKSILQDVIQNLKLNKASQTVILRLWVSNGVLNYIKFDFSLAEGLIQATGMDITEESKEQQALCSLSKLTNTGAWFYDVEKKQLYWSTKCFTIHETTSDENITLERAFKFFKEDRRSTIKQHFDELLKLQQEYEYVEKIHTDKGNEKSIRVIAKPVVQNNKVVYVNGAIADVTEQQNYLEQLKKSEETKHLALKGIRSGLFDHNVSDSKIRYSNSFKKMLGLSLKHDYVTEDSFLERIHPDDLEEAIVRHHQNLQKDDKHYYNYYRIKHHNGEYRHYDVYGYKKLDASNNVTRIVGNLIDVQDKKEREQLITEQSGWLRAMINHGFDYAILLDTKGKILMADKNTVEIIKKDFNINPLVAPTLFIDVMPVNFKVPFAHEFNEALKGNVTKKQIERIADDGQMQWLQVSYAPICDQKKVVRSVLITFQNITDLKIAEYKIKEAHFKEQELSNLKSNLLSVFSHEIRTPLNGIITISKLLLDEHSMEERDKLVDYLDESKDRLLETLNNLSNYSEIETIQSTLKLEPTDINFEVESCFRNLKHQAQSKRLSYELHLSNTTPIAIIDKEVLSTALHNIIHNAIKYTEKGTIDIEVIDIAKKDLVHINIKDTGIGIDKKNLKKIFDPFVQESVGLSRKYEGTGIGLSLAKRFIEVLKGTITVKSHINKGTNFQIVIPKHL</sequence>
<accession>A0A5S5BWG7</accession>
<keyword evidence="5" id="KW-0418">Kinase</keyword>
<dbReference type="GO" id="GO:0009927">
    <property type="term" value="F:histidine phosphotransfer kinase activity"/>
    <property type="evidence" value="ECO:0007669"/>
    <property type="project" value="TreeGrafter"/>
</dbReference>
<comment type="catalytic activity">
    <reaction evidence="1">
        <text>ATP + protein L-histidine = ADP + protein N-phospho-L-histidine.</text>
        <dbReference type="EC" id="2.7.13.3"/>
    </reaction>
</comment>
<dbReference type="SUPFAM" id="SSF55874">
    <property type="entry name" value="ATPase domain of HSP90 chaperone/DNA topoisomerase II/histidine kinase"/>
    <property type="match status" value="1"/>
</dbReference>
<evidence type="ECO:0000256" key="2">
    <source>
        <dbReference type="ARBA" id="ARBA00012438"/>
    </source>
</evidence>
<dbReference type="EMBL" id="VNHU01000015">
    <property type="protein sequence ID" value="TYP69963.1"/>
    <property type="molecule type" value="Genomic_DNA"/>
</dbReference>
<dbReference type="GO" id="GO:0005886">
    <property type="term" value="C:plasma membrane"/>
    <property type="evidence" value="ECO:0007669"/>
    <property type="project" value="TreeGrafter"/>
</dbReference>
<dbReference type="SMART" id="SM00387">
    <property type="entry name" value="HATPase_c"/>
    <property type="match status" value="1"/>
</dbReference>
<dbReference type="GO" id="GO:0000155">
    <property type="term" value="F:phosphorelay sensor kinase activity"/>
    <property type="evidence" value="ECO:0007669"/>
    <property type="project" value="InterPro"/>
</dbReference>
<keyword evidence="9" id="KW-1185">Reference proteome</keyword>
<dbReference type="InterPro" id="IPR005467">
    <property type="entry name" value="His_kinase_dom"/>
</dbReference>
<evidence type="ECO:0000256" key="3">
    <source>
        <dbReference type="ARBA" id="ARBA00022553"/>
    </source>
</evidence>
<dbReference type="InterPro" id="IPR003594">
    <property type="entry name" value="HATPase_dom"/>
</dbReference>
<dbReference type="InterPro" id="IPR000014">
    <property type="entry name" value="PAS"/>
</dbReference>
<dbReference type="SUPFAM" id="SSF47384">
    <property type="entry name" value="Homodimeric domain of signal transducing histidine kinase"/>
    <property type="match status" value="1"/>
</dbReference>
<dbReference type="CDD" id="cd00130">
    <property type="entry name" value="PAS"/>
    <property type="match status" value="1"/>
</dbReference>
<dbReference type="SMART" id="SM00388">
    <property type="entry name" value="HisKA"/>
    <property type="match status" value="1"/>
</dbReference>
<dbReference type="AlphaFoldDB" id="A0A5S5BWG7"/>
<dbReference type="Pfam" id="PF08447">
    <property type="entry name" value="PAS_3"/>
    <property type="match status" value="1"/>
</dbReference>
<dbReference type="FunFam" id="3.30.565.10:FF:000006">
    <property type="entry name" value="Sensor histidine kinase WalK"/>
    <property type="match status" value="1"/>
</dbReference>
<dbReference type="CDD" id="cd00082">
    <property type="entry name" value="HisKA"/>
    <property type="match status" value="1"/>
</dbReference>
<evidence type="ECO:0000259" key="6">
    <source>
        <dbReference type="PROSITE" id="PS50109"/>
    </source>
</evidence>
<evidence type="ECO:0000313" key="8">
    <source>
        <dbReference type="EMBL" id="TYP69963.1"/>
    </source>
</evidence>